<feature type="binding site" evidence="7 8">
    <location>
        <position position="13"/>
    </location>
    <ligand>
        <name>S-adenosyl-L-methionine</name>
        <dbReference type="ChEBI" id="CHEBI:59789"/>
    </ligand>
</feature>
<dbReference type="PROSITE" id="PS51689">
    <property type="entry name" value="SAM_RNA_A_N6_MT"/>
    <property type="match status" value="1"/>
</dbReference>
<dbReference type="InterPro" id="IPR011530">
    <property type="entry name" value="rRNA_adenine_dimethylase"/>
</dbReference>
<feature type="binding site" evidence="7 8">
    <location>
        <position position="99"/>
    </location>
    <ligand>
        <name>S-adenosyl-L-methionine</name>
        <dbReference type="ChEBI" id="CHEBI:59789"/>
    </ligand>
</feature>
<evidence type="ECO:0000256" key="2">
    <source>
        <dbReference type="ARBA" id="ARBA00022552"/>
    </source>
</evidence>
<dbReference type="HAMAP" id="MF_00607">
    <property type="entry name" value="16SrRNA_methyltr_A"/>
    <property type="match status" value="1"/>
</dbReference>
<dbReference type="SUPFAM" id="SSF53335">
    <property type="entry name" value="S-adenosyl-L-methionine-dependent methyltransferases"/>
    <property type="match status" value="1"/>
</dbReference>
<organism evidence="10 11">
    <name type="scientific">Campylobacter canadensis</name>
    <dbReference type="NCBI Taxonomy" id="449520"/>
    <lineage>
        <taxon>Bacteria</taxon>
        <taxon>Pseudomonadati</taxon>
        <taxon>Campylobacterota</taxon>
        <taxon>Epsilonproteobacteria</taxon>
        <taxon>Campylobacterales</taxon>
        <taxon>Campylobacteraceae</taxon>
        <taxon>Campylobacter</taxon>
    </lineage>
</organism>
<protein>
    <recommendedName>
        <fullName evidence="7">Ribosomal RNA small subunit methyltransferase A</fullName>
        <ecNumber evidence="7">2.1.1.182</ecNumber>
    </recommendedName>
    <alternativeName>
        <fullName evidence="7">16S rRNA (adenine(1518)-N(6)/adenine(1519)-N(6))-dimethyltransferase</fullName>
    </alternativeName>
    <alternativeName>
        <fullName evidence="7">16S rRNA dimethyladenosine transferase</fullName>
    </alternativeName>
    <alternativeName>
        <fullName evidence="7">16S rRNA dimethylase</fullName>
    </alternativeName>
    <alternativeName>
        <fullName evidence="7">S-adenosylmethionine-6-N', N'-adenosyl(rRNA) dimethyltransferase</fullName>
    </alternativeName>
</protein>
<evidence type="ECO:0000256" key="7">
    <source>
        <dbReference type="HAMAP-Rule" id="MF_00607"/>
    </source>
</evidence>
<dbReference type="Gene3D" id="3.40.50.150">
    <property type="entry name" value="Vaccinia Virus protein VP39"/>
    <property type="match status" value="1"/>
</dbReference>
<evidence type="ECO:0000256" key="3">
    <source>
        <dbReference type="ARBA" id="ARBA00022603"/>
    </source>
</evidence>
<dbReference type="PROSITE" id="PS01131">
    <property type="entry name" value="RRNA_A_DIMETH"/>
    <property type="match status" value="1"/>
</dbReference>
<keyword evidence="3 7" id="KW-0489">Methyltransferase</keyword>
<dbReference type="InterPro" id="IPR020596">
    <property type="entry name" value="rRNA_Ade_Mease_Trfase_CS"/>
</dbReference>
<feature type="domain" description="Ribosomal RNA adenine methylase transferase N-terminal" evidence="9">
    <location>
        <begin position="22"/>
        <end position="179"/>
    </location>
</feature>
<keyword evidence="2 7" id="KW-0698">rRNA processing</keyword>
<dbReference type="EC" id="2.1.1.182" evidence="7"/>
<dbReference type="PANTHER" id="PTHR11727">
    <property type="entry name" value="DIMETHYLADENOSINE TRANSFERASE"/>
    <property type="match status" value="1"/>
</dbReference>
<dbReference type="Gene3D" id="1.10.8.100">
    <property type="entry name" value="Ribosomal RNA adenine dimethylase-like, domain 2"/>
    <property type="match status" value="1"/>
</dbReference>
<comment type="catalytic activity">
    <reaction evidence="7">
        <text>adenosine(1518)/adenosine(1519) in 16S rRNA + 4 S-adenosyl-L-methionine = N(6)-dimethyladenosine(1518)/N(6)-dimethyladenosine(1519) in 16S rRNA + 4 S-adenosyl-L-homocysteine + 4 H(+)</text>
        <dbReference type="Rhea" id="RHEA:19609"/>
        <dbReference type="Rhea" id="RHEA-COMP:10232"/>
        <dbReference type="Rhea" id="RHEA-COMP:10233"/>
        <dbReference type="ChEBI" id="CHEBI:15378"/>
        <dbReference type="ChEBI" id="CHEBI:57856"/>
        <dbReference type="ChEBI" id="CHEBI:59789"/>
        <dbReference type="ChEBI" id="CHEBI:74411"/>
        <dbReference type="ChEBI" id="CHEBI:74493"/>
        <dbReference type="EC" id="2.1.1.182"/>
    </reaction>
</comment>
<evidence type="ECO:0000259" key="9">
    <source>
        <dbReference type="SMART" id="SM00650"/>
    </source>
</evidence>
<feature type="binding site" evidence="7 8">
    <location>
        <position position="11"/>
    </location>
    <ligand>
        <name>S-adenosyl-L-methionine</name>
        <dbReference type="ChEBI" id="CHEBI:59789"/>
    </ligand>
</feature>
<evidence type="ECO:0000313" key="11">
    <source>
        <dbReference type="Proteomes" id="UP000786183"/>
    </source>
</evidence>
<comment type="caution">
    <text evidence="10">The sequence shown here is derived from an EMBL/GenBank/DDBJ whole genome shotgun (WGS) entry which is preliminary data.</text>
</comment>
<dbReference type="Proteomes" id="UP000786183">
    <property type="component" value="Unassembled WGS sequence"/>
</dbReference>
<keyword evidence="5 7" id="KW-0949">S-adenosyl-L-methionine</keyword>
<dbReference type="InterPro" id="IPR029063">
    <property type="entry name" value="SAM-dependent_MTases_sf"/>
</dbReference>
<comment type="subcellular location">
    <subcellularLocation>
        <location evidence="7">Cytoplasm</location>
    </subcellularLocation>
</comment>
<dbReference type="GO" id="GO:0052908">
    <property type="term" value="F:16S rRNA (adenine(1518)-N(6)/adenine(1519)-N(6))-dimethyltransferase activity"/>
    <property type="evidence" value="ECO:0007669"/>
    <property type="project" value="UniProtKB-EC"/>
</dbReference>
<feature type="binding site" evidence="7 8">
    <location>
        <position position="39"/>
    </location>
    <ligand>
        <name>S-adenosyl-L-methionine</name>
        <dbReference type="ChEBI" id="CHEBI:59789"/>
    </ligand>
</feature>
<dbReference type="InterPro" id="IPR023165">
    <property type="entry name" value="rRNA_Ade_diMease-like_C"/>
</dbReference>
<keyword evidence="11" id="KW-1185">Reference proteome</keyword>
<evidence type="ECO:0000256" key="1">
    <source>
        <dbReference type="ARBA" id="ARBA00022490"/>
    </source>
</evidence>
<feature type="binding site" evidence="7 8">
    <location>
        <position position="84"/>
    </location>
    <ligand>
        <name>S-adenosyl-L-methionine</name>
        <dbReference type="ChEBI" id="CHEBI:59789"/>
    </ligand>
</feature>
<accession>A0ABS7WR13</accession>
<evidence type="ECO:0000256" key="8">
    <source>
        <dbReference type="PROSITE-ProRule" id="PRU01026"/>
    </source>
</evidence>
<comment type="function">
    <text evidence="7">Specifically dimethylates two adjacent adenosines (A1518 and A1519) in the loop of a conserved hairpin near the 3'-end of 16S rRNA in the 30S particle. May play a critical role in biogenesis of 30S subunits.</text>
</comment>
<dbReference type="EMBL" id="JACGBB010000005">
    <property type="protein sequence ID" value="MBZ7987179.1"/>
    <property type="molecule type" value="Genomic_DNA"/>
</dbReference>
<gene>
    <name evidence="7 10" type="primary">rsmA</name>
    <name evidence="7" type="synonym">ksgA</name>
    <name evidence="10" type="ORF">AVCANL283_03510</name>
</gene>
<sequence>MYVAKKKFGQNFLKDDFIKAQIIQAIPKLDENIQLVEIGPGLGDLTECILKQGFCLDAYEIDRDLIPILKERFGNFKFNLINADFLEVSINKDFFVCANLPYYVSSSIITKLIFDPFCKGMIVMIQKELAQRFLGDDYCALSVLVELTCSKHLVCDVAPSAFEPMPKVNSSVIKLVKDKQIDFNLDEFNKFLKQAFLNPRKKVLKSLNAYEEIFKQLNLDTNLRAHEISAKSFLEIFKKGLKNG</sequence>
<dbReference type="Pfam" id="PF00398">
    <property type="entry name" value="RrnaAD"/>
    <property type="match status" value="1"/>
</dbReference>
<evidence type="ECO:0000313" key="10">
    <source>
        <dbReference type="EMBL" id="MBZ7987179.1"/>
    </source>
</evidence>
<proteinExistence type="inferred from homology"/>
<keyword evidence="1 7" id="KW-0963">Cytoplasm</keyword>
<dbReference type="InterPro" id="IPR020598">
    <property type="entry name" value="rRNA_Ade_methylase_Trfase_N"/>
</dbReference>
<evidence type="ECO:0000256" key="6">
    <source>
        <dbReference type="ARBA" id="ARBA00022884"/>
    </source>
</evidence>
<evidence type="ECO:0000256" key="5">
    <source>
        <dbReference type="ARBA" id="ARBA00022691"/>
    </source>
</evidence>
<dbReference type="NCBIfam" id="TIGR00755">
    <property type="entry name" value="ksgA"/>
    <property type="match status" value="1"/>
</dbReference>
<feature type="binding site" evidence="7 8">
    <location>
        <position position="60"/>
    </location>
    <ligand>
        <name>S-adenosyl-L-methionine</name>
        <dbReference type="ChEBI" id="CHEBI:59789"/>
    </ligand>
</feature>
<dbReference type="InterPro" id="IPR001737">
    <property type="entry name" value="KsgA/Erm"/>
</dbReference>
<dbReference type="PANTHER" id="PTHR11727:SF7">
    <property type="entry name" value="DIMETHYLADENOSINE TRANSFERASE-RELATED"/>
    <property type="match status" value="1"/>
</dbReference>
<name>A0ABS7WR13_9BACT</name>
<keyword evidence="6 7" id="KW-0694">RNA-binding</keyword>
<comment type="similarity">
    <text evidence="7">Belongs to the class I-like SAM-binding methyltransferase superfamily. rRNA adenine N(6)-methyltransferase family. RsmA subfamily.</text>
</comment>
<evidence type="ECO:0000256" key="4">
    <source>
        <dbReference type="ARBA" id="ARBA00022679"/>
    </source>
</evidence>
<keyword evidence="4 7" id="KW-0808">Transferase</keyword>
<dbReference type="SMART" id="SM00650">
    <property type="entry name" value="rADc"/>
    <property type="match status" value="1"/>
</dbReference>
<dbReference type="RefSeq" id="WP_224325256.1">
    <property type="nucleotide sequence ID" value="NZ_JACGBB010000005.1"/>
</dbReference>
<reference evidence="10 11" key="1">
    <citation type="submission" date="2020-07" db="EMBL/GenBank/DDBJ databases">
        <title>Transfer of Campylobacter canadensis to the novel genus Avispirillum gen. nov., that also includes two novel species recovered from migratory waterfowl: Avispirillum anseris sp. nov. and Avispirillum brantae sp. nov.</title>
        <authorList>
            <person name="Miller W.G."/>
            <person name="Chapman M.H."/>
            <person name="Yee E."/>
            <person name="Inglis G.D."/>
        </authorList>
    </citation>
    <scope>NUCLEOTIDE SEQUENCE [LARGE SCALE GENOMIC DNA]</scope>
    <source>
        <strain evidence="10 11">L283</strain>
    </source>
</reference>